<keyword evidence="6" id="KW-0804">Transcription</keyword>
<evidence type="ECO:0000256" key="6">
    <source>
        <dbReference type="ARBA" id="ARBA00023163"/>
    </source>
</evidence>
<gene>
    <name evidence="11" type="primary">ZSCAN5B</name>
    <name evidence="11" type="ORF">C6P46_000512</name>
</gene>
<feature type="region of interest" description="Disordered" evidence="9">
    <location>
        <begin position="1246"/>
        <end position="1276"/>
    </location>
</feature>
<feature type="region of interest" description="Disordered" evidence="9">
    <location>
        <begin position="1"/>
        <end position="105"/>
    </location>
</feature>
<feature type="compositionally biased region" description="Basic and acidic residues" evidence="9">
    <location>
        <begin position="345"/>
        <end position="363"/>
    </location>
</feature>
<feature type="domain" description="C2H2-type" evidence="10">
    <location>
        <begin position="108"/>
        <end position="137"/>
    </location>
</feature>
<feature type="compositionally biased region" description="Basic and acidic residues" evidence="9">
    <location>
        <begin position="471"/>
        <end position="489"/>
    </location>
</feature>
<feature type="region of interest" description="Disordered" evidence="9">
    <location>
        <begin position="425"/>
        <end position="494"/>
    </location>
</feature>
<evidence type="ECO:0000256" key="4">
    <source>
        <dbReference type="ARBA" id="ARBA00022833"/>
    </source>
</evidence>
<evidence type="ECO:0000256" key="1">
    <source>
        <dbReference type="ARBA" id="ARBA00004123"/>
    </source>
</evidence>
<dbReference type="GO" id="GO:0008270">
    <property type="term" value="F:zinc ion binding"/>
    <property type="evidence" value="ECO:0007669"/>
    <property type="project" value="UniProtKB-KW"/>
</dbReference>
<keyword evidence="12" id="KW-1185">Reference proteome</keyword>
<evidence type="ECO:0000259" key="10">
    <source>
        <dbReference type="PROSITE" id="PS50157"/>
    </source>
</evidence>
<proteinExistence type="predicted"/>
<dbReference type="InterPro" id="IPR051061">
    <property type="entry name" value="Zinc_finger_trans_reg"/>
</dbReference>
<feature type="region of interest" description="Disordered" evidence="9">
    <location>
        <begin position="508"/>
        <end position="548"/>
    </location>
</feature>
<evidence type="ECO:0000256" key="9">
    <source>
        <dbReference type="SAM" id="MobiDB-lite"/>
    </source>
</evidence>
<evidence type="ECO:0000256" key="5">
    <source>
        <dbReference type="ARBA" id="ARBA00023015"/>
    </source>
</evidence>
<evidence type="ECO:0000256" key="2">
    <source>
        <dbReference type="ARBA" id="ARBA00022723"/>
    </source>
</evidence>
<protein>
    <submittedName>
        <fullName evidence="11">Zinc finger and SCAN domain-containing protein 5B</fullName>
    </submittedName>
</protein>
<dbReference type="InterPro" id="IPR036236">
    <property type="entry name" value="Znf_C2H2_sf"/>
</dbReference>
<dbReference type="PANTHER" id="PTHR46179:SF13">
    <property type="entry name" value="C2H2-TYPE DOMAIN-CONTAINING PROTEIN"/>
    <property type="match status" value="1"/>
</dbReference>
<keyword evidence="3 8" id="KW-0863">Zinc-finger</keyword>
<feature type="region of interest" description="Disordered" evidence="9">
    <location>
        <begin position="1288"/>
        <end position="1308"/>
    </location>
</feature>
<feature type="region of interest" description="Disordered" evidence="9">
    <location>
        <begin position="560"/>
        <end position="589"/>
    </location>
</feature>
<comment type="caution">
    <text evidence="11">The sequence shown here is derived from an EMBL/GenBank/DDBJ whole genome shotgun (WGS) entry which is preliminary data.</text>
</comment>
<evidence type="ECO:0000313" key="12">
    <source>
        <dbReference type="Proteomes" id="UP000777482"/>
    </source>
</evidence>
<feature type="compositionally biased region" description="Pro residues" evidence="9">
    <location>
        <begin position="17"/>
        <end position="30"/>
    </location>
</feature>
<feature type="domain" description="C2H2-type" evidence="10">
    <location>
        <begin position="227"/>
        <end position="256"/>
    </location>
</feature>
<sequence>MASAVASTSAYVFPSAHEPPPPPPPAPPVQQQPVAPATPAPTAAGALDEDSEFSDYQGDDDDDDDEDEDQLSDGERAERKRRRKDQLDGVSLGSGDSPGLSGGRLKRYPCPHPGCIKCYTRPIRLEEHLRSHTGERPFKCEECGATFIRDSHLKAHARSHLSDSAKEYGCHVCDKRFWTNQHLKKHLDMVHDGKGYDCTQCGQHFRKHRDLRNHTAETHAPPGTKPFMCTHPGCTNSFNQSAHLKSHLKTHDLSRYACLNPKCADKPIEGRQFGTWSELQRHNKAEHPPTCPYPECNDQVFTNKRGLRNHLASHERRAAILAAGGVPRGPVFGGGGEARKKRARARVDEKKDQQAAEAEEARRNQPQPAFEWRPVGPPSATMVVRPPAIVGLPGTAAAAGGKPSNAGNTGNDEEEVDQLASDYYDEDDHQAPGLDDDHHNNNNRGGWYAAGGGGGGNGYQEVEEEVEDSEWEARQEQERDDRMREDFRHGGKKKRKVLLEAAGFPPLSYALPPPPPPPSAPHPPPTLFETAEPRLPVPPPVQSPAPSKYLDLVTGANYAAPAAASTSDPHPRPNGTGSGTNGGLPVDSAVILNGTGPHLTTGGLVRKYPCPFPAILSMPHKELVVGDALPGGQEEGEEGPDDDESSGLCRYWFKRVYDVERHLRARHGVEMDGGREVLDAWFQADKRDAGGRTVRFERRLSLLFRSSLLLDVFAAGPSPRTVRFESTPDLARSLVWSPSTGRSVPPPASTLPKPCPPSASLRTRRRRQDGRSESTPPSAGVRAPEPASSFHSLASSSASHFHDDSPDTSAEGQNSFLAQRAALAPTSNSEGFLVGFSPTLPPALVRWADLITLLLDPAATARLPSGHLIADMADSIAARLERDPGAYPFATSPTVEQPFAAVASQLTGSPPKTLYHAEPPSAPESELFYNPAQPRPHPLSSFPQFSAAPPPAHVPREPLPPPASTACVNPVYTVGYAEQAVSPADEAVPVLPTPPAHLRSAAPPPQQQLLPPMDLNGPVSSRDFVARAGLYGQEPGYSGCNELVSRRGTLRQSSAAQSPYHRPALIQTAHLSASSLHEYAGADSVQPESSSIYYQHNEYDEPATAVPPGLMRSTNLRSTSRGLKRRNLRPLNEEEETYYWSALLQTLTRIQPDPAGRTRTRPLGEIMVVFPPGSFMVDDAEALPCDTRSRVNEWLRGQRCVDGCSFRFEGKRPSVIRQHVTACKARAQKLEVDPLKQLCQLQLEAQSQEARTRAPSKLRRQSKAPRPDEDEAMDRSSIFSYESYGSRCSSSAGGGNSPRPSWYSNELPGEIDDATMRLEGQEEDLTMPDSEKTPSLHPAPHSVWAQADNLAAEQTATSSLVSMSRSLEGAYSASAGEQLSSPLSAHLEGAASEAGSSFALA</sequence>
<feature type="compositionally biased region" description="Low complexity" evidence="9">
    <location>
        <begin position="31"/>
        <end position="44"/>
    </location>
</feature>
<dbReference type="PROSITE" id="PS00028">
    <property type="entry name" value="ZINC_FINGER_C2H2_1"/>
    <property type="match status" value="5"/>
</dbReference>
<dbReference type="Gene3D" id="3.30.160.60">
    <property type="entry name" value="Classic Zinc Finger"/>
    <property type="match status" value="4"/>
</dbReference>
<accession>A0A9P6VUF3</accession>
<dbReference type="PROSITE" id="PS50157">
    <property type="entry name" value="ZINC_FINGER_C2H2_2"/>
    <property type="match status" value="5"/>
</dbReference>
<feature type="compositionally biased region" description="Polar residues" evidence="9">
    <location>
        <begin position="1"/>
        <end position="10"/>
    </location>
</feature>
<feature type="region of interest" description="Disordered" evidence="9">
    <location>
        <begin position="910"/>
        <end position="934"/>
    </location>
</feature>
<keyword evidence="2" id="KW-0479">Metal-binding</keyword>
<name>A0A9P6VUF3_RHOMI</name>
<evidence type="ECO:0000313" key="11">
    <source>
        <dbReference type="EMBL" id="KAG0655998.1"/>
    </source>
</evidence>
<feature type="compositionally biased region" description="Pro residues" evidence="9">
    <location>
        <begin position="511"/>
        <end position="526"/>
    </location>
</feature>
<feature type="compositionally biased region" description="Low complexity" evidence="9">
    <location>
        <begin position="786"/>
        <end position="799"/>
    </location>
</feature>
<dbReference type="SMART" id="SM00355">
    <property type="entry name" value="ZnF_C2H2"/>
    <property type="match status" value="8"/>
</dbReference>
<keyword evidence="5" id="KW-0805">Transcription regulation</keyword>
<feature type="region of interest" description="Disordered" evidence="9">
    <location>
        <begin position="394"/>
        <end position="413"/>
    </location>
</feature>
<dbReference type="GO" id="GO:0006357">
    <property type="term" value="P:regulation of transcription by RNA polymerase II"/>
    <property type="evidence" value="ECO:0007669"/>
    <property type="project" value="TreeGrafter"/>
</dbReference>
<feature type="compositionally biased region" description="Low complexity" evidence="9">
    <location>
        <begin position="88"/>
        <end position="99"/>
    </location>
</feature>
<reference evidence="11 12" key="1">
    <citation type="submission" date="2020-11" db="EMBL/GenBank/DDBJ databases">
        <title>Kefir isolates.</title>
        <authorList>
            <person name="Marcisauskas S."/>
            <person name="Kim Y."/>
            <person name="Blasche S."/>
        </authorList>
    </citation>
    <scope>NUCLEOTIDE SEQUENCE [LARGE SCALE GENOMIC DNA]</scope>
    <source>
        <strain evidence="11 12">KR</strain>
    </source>
</reference>
<feature type="compositionally biased region" description="Acidic residues" evidence="9">
    <location>
        <begin position="47"/>
        <end position="72"/>
    </location>
</feature>
<dbReference type="FunFam" id="3.30.160.60:FF:002343">
    <property type="entry name" value="Zinc finger protein 33A"/>
    <property type="match status" value="1"/>
</dbReference>
<dbReference type="Proteomes" id="UP000777482">
    <property type="component" value="Unassembled WGS sequence"/>
</dbReference>
<evidence type="ECO:0000256" key="3">
    <source>
        <dbReference type="ARBA" id="ARBA00022771"/>
    </source>
</evidence>
<keyword evidence="7" id="KW-0539">Nucleus</keyword>
<feature type="region of interest" description="Disordered" evidence="9">
    <location>
        <begin position="328"/>
        <end position="379"/>
    </location>
</feature>
<feature type="compositionally biased region" description="Basic residues" evidence="9">
    <location>
        <begin position="1254"/>
        <end position="1263"/>
    </location>
</feature>
<evidence type="ECO:0000256" key="7">
    <source>
        <dbReference type="ARBA" id="ARBA00023242"/>
    </source>
</evidence>
<feature type="domain" description="C2H2-type" evidence="10">
    <location>
        <begin position="168"/>
        <end position="196"/>
    </location>
</feature>
<dbReference type="EMBL" id="PUHQ01000106">
    <property type="protein sequence ID" value="KAG0655998.1"/>
    <property type="molecule type" value="Genomic_DNA"/>
</dbReference>
<feature type="region of interest" description="Disordered" evidence="9">
    <location>
        <begin position="735"/>
        <end position="811"/>
    </location>
</feature>
<organism evidence="11 12">
    <name type="scientific">Rhodotorula mucilaginosa</name>
    <name type="common">Yeast</name>
    <name type="synonym">Rhodotorula rubra</name>
    <dbReference type="NCBI Taxonomy" id="5537"/>
    <lineage>
        <taxon>Eukaryota</taxon>
        <taxon>Fungi</taxon>
        <taxon>Dikarya</taxon>
        <taxon>Basidiomycota</taxon>
        <taxon>Pucciniomycotina</taxon>
        <taxon>Microbotryomycetes</taxon>
        <taxon>Sporidiobolales</taxon>
        <taxon>Sporidiobolaceae</taxon>
        <taxon>Rhodotorula</taxon>
    </lineage>
</organism>
<feature type="compositionally biased region" description="Gly residues" evidence="9">
    <location>
        <begin position="448"/>
        <end position="458"/>
    </location>
</feature>
<feature type="compositionally biased region" description="Pro residues" evidence="9">
    <location>
        <begin position="744"/>
        <end position="757"/>
    </location>
</feature>
<keyword evidence="4" id="KW-0862">Zinc</keyword>
<dbReference type="GO" id="GO:0005634">
    <property type="term" value="C:nucleus"/>
    <property type="evidence" value="ECO:0007669"/>
    <property type="project" value="UniProtKB-SubCell"/>
</dbReference>
<feature type="region of interest" description="Disordered" evidence="9">
    <location>
        <begin position="1323"/>
        <end position="1345"/>
    </location>
</feature>
<feature type="domain" description="C2H2-type" evidence="10">
    <location>
        <begin position="138"/>
        <end position="165"/>
    </location>
</feature>
<dbReference type="OrthoDB" id="2530249at2759"/>
<dbReference type="SUPFAM" id="SSF57667">
    <property type="entry name" value="beta-beta-alpha zinc fingers"/>
    <property type="match status" value="3"/>
</dbReference>
<dbReference type="InterPro" id="IPR013087">
    <property type="entry name" value="Znf_C2H2_type"/>
</dbReference>
<evidence type="ECO:0000256" key="8">
    <source>
        <dbReference type="PROSITE-ProRule" id="PRU00042"/>
    </source>
</evidence>
<feature type="compositionally biased region" description="Acidic residues" evidence="9">
    <location>
        <begin position="461"/>
        <end position="470"/>
    </location>
</feature>
<dbReference type="PANTHER" id="PTHR46179">
    <property type="entry name" value="ZINC FINGER PROTEIN"/>
    <property type="match status" value="1"/>
</dbReference>
<dbReference type="Pfam" id="PF00096">
    <property type="entry name" value="zf-C2H2"/>
    <property type="match status" value="1"/>
</dbReference>
<comment type="subcellular location">
    <subcellularLocation>
        <location evidence="1">Nucleus</location>
    </subcellularLocation>
</comment>
<feature type="domain" description="C2H2-type" evidence="10">
    <location>
        <begin position="196"/>
        <end position="224"/>
    </location>
</feature>